<evidence type="ECO:0000256" key="12">
    <source>
        <dbReference type="RuleBase" id="RU003357"/>
    </source>
</evidence>
<protein>
    <submittedName>
        <fullName evidence="16">TonB-dependent receptor</fullName>
    </submittedName>
</protein>
<dbReference type="InterPro" id="IPR039426">
    <property type="entry name" value="TonB-dep_rcpt-like"/>
</dbReference>
<keyword evidence="9 11" id="KW-0472">Membrane</keyword>
<keyword evidence="7" id="KW-0406">Ion transport</keyword>
<comment type="similarity">
    <text evidence="11 12">Belongs to the TonB-dependent receptor family.</text>
</comment>
<keyword evidence="13" id="KW-0732">Signal</keyword>
<feature type="domain" description="TonB-dependent receptor plug" evidence="15">
    <location>
        <begin position="67"/>
        <end position="175"/>
    </location>
</feature>
<dbReference type="Proteomes" id="UP000024284">
    <property type="component" value="Unassembled WGS sequence"/>
</dbReference>
<evidence type="ECO:0000259" key="14">
    <source>
        <dbReference type="Pfam" id="PF00593"/>
    </source>
</evidence>
<evidence type="ECO:0000256" key="9">
    <source>
        <dbReference type="ARBA" id="ARBA00023136"/>
    </source>
</evidence>
<evidence type="ECO:0000313" key="17">
    <source>
        <dbReference type="Proteomes" id="UP000024284"/>
    </source>
</evidence>
<sequence>MGGIRLSTIARALMASTALVATPALAQSARTAEAISSADQTAGPGEAERQGGLSDIIVTARRRVENIQNVPVAATVVSQEQIENFGISSIEKVVSLAPQLIVGRSGSGNGASIGLRGISVNASSLSLEQSVAVVVDGVYYSGGRMLNLGLFDLQQVELLKGPQSLFYGKNTTAGALSFTTADPTPSLEGMVRVGYEFRGENPSIESFVSGPLSDTLSFRVAGRFSKQFKALIENVSIGGQHVTKDIVTGLATVHPYPAAVDDGERSATFRGTLKFQHENLSATLKATYNSYFSQTPNSSTVIGVCEQGFVQSDPTAPCGRVFKNVQGALPPDMAAIQELRADRNGGRTFLDFKAFNTTLNLEYELEDVSFNLVPAYTTWTTYLLGDSDYTERNLTRPIALGGSGGNIGGNLEKQNAFSIEARARTQFDGMINAMVGGYYQDSDLYLEQAFLNAGGPENSAAPRPEWRYLTVRKSSHTFGKTYSAFGQILVDITPELNIAGGVRYSHETKDQQLSQPYAHPAASGSFVEKTFTLTQKFDNTSPEATITYKPNRNLTIYASYRTGYKSGGYSISGAIGPTTTISDADFEPEKVSGFEGGIKSTLLDNQLRLNFSVYRYKYTGLQIDYFNPLTLRFLTLNAGSARTQGAELDLEYAPYSVPGLSLRGSAAYTDANYLQFPFAPCLSGQTPAEGCTLNPNPTTGAFTAQSLAGQEMPQAPKFTGTLGVDYEGPVGSNGMKFGISLNGRYSSRYKTYAFARDDAARFYQNGYAALDASIRLSGKDDRWELAILGKNLTNHFIQAAAFDLTGTGARAGLPTGVHADVRSSVYDPRTVTVQATVRF</sequence>
<evidence type="ECO:0000256" key="5">
    <source>
        <dbReference type="ARBA" id="ARBA00022692"/>
    </source>
</evidence>
<evidence type="ECO:0000259" key="15">
    <source>
        <dbReference type="Pfam" id="PF07715"/>
    </source>
</evidence>
<proteinExistence type="inferred from homology"/>
<dbReference type="STRING" id="76947.GCA_002080435_04085"/>
<feature type="chain" id="PRO_5001813290" evidence="13">
    <location>
        <begin position="27"/>
        <end position="839"/>
    </location>
</feature>
<keyword evidence="4" id="KW-0410">Iron transport</keyword>
<keyword evidence="10 11" id="KW-0998">Cell outer membrane</keyword>
<dbReference type="EMBL" id="JFZA02000008">
    <property type="protein sequence ID" value="KFG90896.1"/>
    <property type="molecule type" value="Genomic_DNA"/>
</dbReference>
<dbReference type="PATRIC" id="fig|1219045.3.peg.1294"/>
<dbReference type="OrthoDB" id="7223550at2"/>
<comment type="caution">
    <text evidence="16">The sequence shown here is derived from an EMBL/GenBank/DDBJ whole genome shotgun (WGS) entry which is preliminary data.</text>
</comment>
<reference evidence="16" key="1">
    <citation type="submission" date="2014-08" db="EMBL/GenBank/DDBJ databases">
        <title>Draft genome sequences of Sphingobium herbicidovorans.</title>
        <authorList>
            <person name="Gan H.M."/>
            <person name="Gan H.Y."/>
            <person name="Savka M.A."/>
        </authorList>
    </citation>
    <scope>NUCLEOTIDE SEQUENCE [LARGE SCALE GENOMIC DNA]</scope>
    <source>
        <strain evidence="16">NBRC 16415</strain>
    </source>
</reference>
<keyword evidence="8 12" id="KW-0798">TonB box</keyword>
<keyword evidence="3 11" id="KW-1134">Transmembrane beta strand</keyword>
<dbReference type="RefSeq" id="WP_051908094.1">
    <property type="nucleotide sequence ID" value="NZ_BCZD01000023.1"/>
</dbReference>
<keyword evidence="2 11" id="KW-0813">Transport</keyword>
<feature type="domain" description="TonB-dependent receptor-like beta-barrel" evidence="14">
    <location>
        <begin position="342"/>
        <end position="792"/>
    </location>
</feature>
<comment type="subcellular location">
    <subcellularLocation>
        <location evidence="1 11">Cell outer membrane</location>
        <topology evidence="1 11">Multi-pass membrane protein</topology>
    </subcellularLocation>
</comment>
<evidence type="ECO:0000256" key="4">
    <source>
        <dbReference type="ARBA" id="ARBA00022496"/>
    </source>
</evidence>
<dbReference type="InterPro" id="IPR036942">
    <property type="entry name" value="Beta-barrel_TonB_sf"/>
</dbReference>
<evidence type="ECO:0000256" key="10">
    <source>
        <dbReference type="ARBA" id="ARBA00023237"/>
    </source>
</evidence>
<dbReference type="GO" id="GO:0009279">
    <property type="term" value="C:cell outer membrane"/>
    <property type="evidence" value="ECO:0007669"/>
    <property type="project" value="UniProtKB-SubCell"/>
</dbReference>
<gene>
    <name evidence="16" type="ORF">BV98_001263</name>
</gene>
<feature type="signal peptide" evidence="13">
    <location>
        <begin position="1"/>
        <end position="26"/>
    </location>
</feature>
<organism evidence="16 17">
    <name type="scientific">Sphingobium herbicidovorans (strain ATCC 700291 / DSM 11019 / CCUG 56400 / KCTC 2939 / LMG 18315 / NBRC 16415 / MH)</name>
    <name type="common">Sphingomonas herbicidovorans</name>
    <dbReference type="NCBI Taxonomy" id="1219045"/>
    <lineage>
        <taxon>Bacteria</taxon>
        <taxon>Pseudomonadati</taxon>
        <taxon>Pseudomonadota</taxon>
        <taxon>Alphaproteobacteria</taxon>
        <taxon>Sphingomonadales</taxon>
        <taxon>Sphingomonadaceae</taxon>
        <taxon>Sphingobium</taxon>
    </lineage>
</organism>
<evidence type="ECO:0000256" key="13">
    <source>
        <dbReference type="SAM" id="SignalP"/>
    </source>
</evidence>
<dbReference type="Pfam" id="PF00593">
    <property type="entry name" value="TonB_dep_Rec_b-barrel"/>
    <property type="match status" value="1"/>
</dbReference>
<keyword evidence="17" id="KW-1185">Reference proteome</keyword>
<dbReference type="SUPFAM" id="SSF56935">
    <property type="entry name" value="Porins"/>
    <property type="match status" value="1"/>
</dbReference>
<dbReference type="eggNOG" id="COG4774">
    <property type="taxonomic scope" value="Bacteria"/>
</dbReference>
<evidence type="ECO:0000256" key="8">
    <source>
        <dbReference type="ARBA" id="ARBA00023077"/>
    </source>
</evidence>
<dbReference type="PANTHER" id="PTHR32552:SF81">
    <property type="entry name" value="TONB-DEPENDENT OUTER MEMBRANE RECEPTOR"/>
    <property type="match status" value="1"/>
</dbReference>
<accession>A0A086PBX8</accession>
<name>A0A086PBX8_SPHHM</name>
<evidence type="ECO:0000256" key="1">
    <source>
        <dbReference type="ARBA" id="ARBA00004571"/>
    </source>
</evidence>
<evidence type="ECO:0000256" key="11">
    <source>
        <dbReference type="PROSITE-ProRule" id="PRU01360"/>
    </source>
</evidence>
<dbReference type="Pfam" id="PF07715">
    <property type="entry name" value="Plug"/>
    <property type="match status" value="1"/>
</dbReference>
<keyword evidence="16" id="KW-0675">Receptor</keyword>
<dbReference type="PANTHER" id="PTHR32552">
    <property type="entry name" value="FERRICHROME IRON RECEPTOR-RELATED"/>
    <property type="match status" value="1"/>
</dbReference>
<dbReference type="InterPro" id="IPR012910">
    <property type="entry name" value="Plug_dom"/>
</dbReference>
<keyword evidence="6" id="KW-0408">Iron</keyword>
<evidence type="ECO:0000256" key="7">
    <source>
        <dbReference type="ARBA" id="ARBA00023065"/>
    </source>
</evidence>
<dbReference type="Gene3D" id="2.40.170.20">
    <property type="entry name" value="TonB-dependent receptor, beta-barrel domain"/>
    <property type="match status" value="1"/>
</dbReference>
<dbReference type="AlphaFoldDB" id="A0A086PBX8"/>
<dbReference type="GO" id="GO:0006826">
    <property type="term" value="P:iron ion transport"/>
    <property type="evidence" value="ECO:0007669"/>
    <property type="project" value="UniProtKB-KW"/>
</dbReference>
<evidence type="ECO:0000256" key="6">
    <source>
        <dbReference type="ARBA" id="ARBA00023004"/>
    </source>
</evidence>
<dbReference type="InterPro" id="IPR000531">
    <property type="entry name" value="Beta-barrel_TonB"/>
</dbReference>
<dbReference type="PROSITE" id="PS52016">
    <property type="entry name" value="TONB_DEPENDENT_REC_3"/>
    <property type="match status" value="1"/>
</dbReference>
<evidence type="ECO:0000256" key="3">
    <source>
        <dbReference type="ARBA" id="ARBA00022452"/>
    </source>
</evidence>
<evidence type="ECO:0000256" key="2">
    <source>
        <dbReference type="ARBA" id="ARBA00022448"/>
    </source>
</evidence>
<keyword evidence="5 11" id="KW-0812">Transmembrane</keyword>
<evidence type="ECO:0000313" key="16">
    <source>
        <dbReference type="EMBL" id="KFG90896.1"/>
    </source>
</evidence>